<accession>A0A1G1YZ55</accession>
<proteinExistence type="predicted"/>
<organism evidence="1 2">
    <name type="scientific">Candidatus Buchananbacteria bacterium RIFCSPLOWO2_02_FULL_46_11b</name>
    <dbReference type="NCBI Taxonomy" id="1797548"/>
    <lineage>
        <taxon>Bacteria</taxon>
        <taxon>Candidatus Buchananiibacteriota</taxon>
    </lineage>
</organism>
<sequence length="138" mass="15801">MGDNLTWRQDRRRYIMKKYSMDWPDPDKKEVRPIVLFVRKIVCRMKELRAKEVKADDPLFTHIDPAEIPILIQEIMEAKDVSPEVYNAASGFDQNKIDGTTTVAEFACWLAGAEEVLRTSFPTEAFSSDSESTTQDAP</sequence>
<name>A0A1G1YZ55_9BACT</name>
<protein>
    <submittedName>
        <fullName evidence="1">Uncharacterized protein</fullName>
    </submittedName>
</protein>
<evidence type="ECO:0000313" key="2">
    <source>
        <dbReference type="Proteomes" id="UP000177408"/>
    </source>
</evidence>
<gene>
    <name evidence="1" type="ORF">A3H67_01855</name>
</gene>
<dbReference type="EMBL" id="MHIR01000022">
    <property type="protein sequence ID" value="OGY57519.1"/>
    <property type="molecule type" value="Genomic_DNA"/>
</dbReference>
<dbReference type="AlphaFoldDB" id="A0A1G1YZ55"/>
<dbReference type="Proteomes" id="UP000177408">
    <property type="component" value="Unassembled WGS sequence"/>
</dbReference>
<reference evidence="1 2" key="1">
    <citation type="journal article" date="2016" name="Nat. Commun.">
        <title>Thousands of microbial genomes shed light on interconnected biogeochemical processes in an aquifer system.</title>
        <authorList>
            <person name="Anantharaman K."/>
            <person name="Brown C.T."/>
            <person name="Hug L.A."/>
            <person name="Sharon I."/>
            <person name="Castelle C.J."/>
            <person name="Probst A.J."/>
            <person name="Thomas B.C."/>
            <person name="Singh A."/>
            <person name="Wilkins M.J."/>
            <person name="Karaoz U."/>
            <person name="Brodie E.L."/>
            <person name="Williams K.H."/>
            <person name="Hubbard S.S."/>
            <person name="Banfield J.F."/>
        </authorList>
    </citation>
    <scope>NUCLEOTIDE SEQUENCE [LARGE SCALE GENOMIC DNA]</scope>
</reference>
<evidence type="ECO:0000313" key="1">
    <source>
        <dbReference type="EMBL" id="OGY57519.1"/>
    </source>
</evidence>
<comment type="caution">
    <text evidence="1">The sequence shown here is derived from an EMBL/GenBank/DDBJ whole genome shotgun (WGS) entry which is preliminary data.</text>
</comment>